<evidence type="ECO:0000256" key="2">
    <source>
        <dbReference type="ARBA" id="ARBA00023136"/>
    </source>
</evidence>
<keyword evidence="7" id="KW-1185">Reference proteome</keyword>
<evidence type="ECO:0000313" key="6">
    <source>
        <dbReference type="EMBL" id="TCS42005.1"/>
    </source>
</evidence>
<dbReference type="HAMAP" id="MF_00923">
    <property type="entry name" value="OM_assembly_BamB"/>
    <property type="match status" value="1"/>
</dbReference>
<dbReference type="SMART" id="SM00564">
    <property type="entry name" value="PQQ"/>
    <property type="match status" value="5"/>
</dbReference>
<reference evidence="6 7" key="1">
    <citation type="submission" date="2019-03" db="EMBL/GenBank/DDBJ databases">
        <title>Genomic Encyclopedia of Archaeal and Bacterial Type Strains, Phase II (KMG-II): from individual species to whole genera.</title>
        <authorList>
            <person name="Goeker M."/>
        </authorList>
    </citation>
    <scope>NUCLEOTIDE SEQUENCE [LARGE SCALE GENOMIC DNA]</scope>
    <source>
        <strain evidence="6 7">DSM 15388</strain>
    </source>
</reference>
<organism evidence="6 7">
    <name type="scientific">Reinekea marinisedimentorum</name>
    <dbReference type="NCBI Taxonomy" id="230495"/>
    <lineage>
        <taxon>Bacteria</taxon>
        <taxon>Pseudomonadati</taxon>
        <taxon>Pseudomonadota</taxon>
        <taxon>Gammaproteobacteria</taxon>
        <taxon>Oceanospirillales</taxon>
        <taxon>Saccharospirillaceae</taxon>
        <taxon>Reinekea</taxon>
    </lineage>
</organism>
<comment type="subunit">
    <text evidence="4">Part of the Bam complex.</text>
</comment>
<dbReference type="InterPro" id="IPR018391">
    <property type="entry name" value="PQQ_b-propeller_rpt"/>
</dbReference>
<dbReference type="RefSeq" id="WP_132700765.1">
    <property type="nucleotide sequence ID" value="NZ_SLZR01000004.1"/>
</dbReference>
<dbReference type="PANTHER" id="PTHR34512">
    <property type="entry name" value="CELL SURFACE PROTEIN"/>
    <property type="match status" value="1"/>
</dbReference>
<comment type="subcellular location">
    <subcellularLocation>
        <location evidence="4">Cell outer membrane</location>
        <topology evidence="4">Lipid-anchor</topology>
    </subcellularLocation>
</comment>
<keyword evidence="1 4" id="KW-0732">Signal</keyword>
<evidence type="ECO:0000259" key="5">
    <source>
        <dbReference type="Pfam" id="PF13360"/>
    </source>
</evidence>
<name>A0A4R3I775_9GAMM</name>
<dbReference type="InterPro" id="IPR002372">
    <property type="entry name" value="PQQ_rpt_dom"/>
</dbReference>
<feature type="domain" description="Pyrrolo-quinoline quinone repeat" evidence="5">
    <location>
        <begin position="80"/>
        <end position="312"/>
    </location>
</feature>
<dbReference type="OrthoDB" id="5173551at2"/>
<dbReference type="Pfam" id="PF13360">
    <property type="entry name" value="PQQ_2"/>
    <property type="match status" value="1"/>
</dbReference>
<dbReference type="GO" id="GO:0051205">
    <property type="term" value="P:protein insertion into membrane"/>
    <property type="evidence" value="ECO:0007669"/>
    <property type="project" value="UniProtKB-UniRule"/>
</dbReference>
<dbReference type="InterPro" id="IPR015943">
    <property type="entry name" value="WD40/YVTN_repeat-like_dom_sf"/>
</dbReference>
<keyword evidence="2 4" id="KW-0472">Membrane</keyword>
<evidence type="ECO:0000256" key="1">
    <source>
        <dbReference type="ARBA" id="ARBA00022729"/>
    </source>
</evidence>
<keyword evidence="4" id="KW-0449">Lipoprotein</keyword>
<dbReference type="PANTHER" id="PTHR34512:SF30">
    <property type="entry name" value="OUTER MEMBRANE PROTEIN ASSEMBLY FACTOR BAMB"/>
    <property type="match status" value="1"/>
</dbReference>
<comment type="function">
    <text evidence="4">Part of the outer membrane protein assembly complex, which is involved in assembly and insertion of beta-barrel proteins into the outer membrane.</text>
</comment>
<dbReference type="InterPro" id="IPR017687">
    <property type="entry name" value="BamB"/>
</dbReference>
<sequence>MPNKNTFGRLFLIAAASAALLGCSNGGLREEPIELIDPLPSVVDLKVDWWRILDNDTDLNAFAHLNPTVYGDSIYVPLASGDVYKLSENGKVLHKQHLSSGITAPVVFADEEMLVLNNNGEAHLYNLSYNEIWSSRLGAISVEQPLVTEYRIFVQTIDGRVNALERVTGRLLWAYQDSEPDLTITGTSRPVLIETDQGEAVVTGLSNGKVVALSVADGSVLWEYRIARASGTTDISRLVDVDAAVTVLDDRLIVSGYQGDMVVIDAGTGRVLQALPFSSFRSIQSDGERWYGVNAQSHLKAFDPATMNELWSLQSFQYRQLSEILLKDGYLFVADIKGYVHVIDAETGEWLTSRQIDWKGSNSDPIEFQDGVLFQGRSSRIKYLVVEPN</sequence>
<comment type="similarity">
    <text evidence="4">Belongs to the BamB family.</text>
</comment>
<dbReference type="GO" id="GO:0043165">
    <property type="term" value="P:Gram-negative-bacterium-type cell outer membrane assembly"/>
    <property type="evidence" value="ECO:0007669"/>
    <property type="project" value="UniProtKB-UniRule"/>
</dbReference>
<dbReference type="Gene3D" id="2.130.10.10">
    <property type="entry name" value="YVTN repeat-like/Quinoprotein amine dehydrogenase"/>
    <property type="match status" value="1"/>
</dbReference>
<dbReference type="AlphaFoldDB" id="A0A4R3I775"/>
<dbReference type="EMBL" id="SLZR01000004">
    <property type="protein sequence ID" value="TCS42005.1"/>
    <property type="molecule type" value="Genomic_DNA"/>
</dbReference>
<dbReference type="InterPro" id="IPR011047">
    <property type="entry name" value="Quinoprotein_ADH-like_sf"/>
</dbReference>
<comment type="caution">
    <text evidence="6">The sequence shown here is derived from an EMBL/GenBank/DDBJ whole genome shotgun (WGS) entry which is preliminary data.</text>
</comment>
<evidence type="ECO:0000256" key="3">
    <source>
        <dbReference type="ARBA" id="ARBA00023237"/>
    </source>
</evidence>
<keyword evidence="3 4" id="KW-0998">Cell outer membrane</keyword>
<accession>A0A4R3I775</accession>
<dbReference type="SUPFAM" id="SSF50998">
    <property type="entry name" value="Quinoprotein alcohol dehydrogenase-like"/>
    <property type="match status" value="1"/>
</dbReference>
<keyword evidence="4" id="KW-0564">Palmitate</keyword>
<proteinExistence type="inferred from homology"/>
<gene>
    <name evidence="4" type="primary">bamB</name>
    <name evidence="6" type="ORF">BCF53_104109</name>
</gene>
<dbReference type="GO" id="GO:0009279">
    <property type="term" value="C:cell outer membrane"/>
    <property type="evidence" value="ECO:0007669"/>
    <property type="project" value="UniProtKB-SubCell"/>
</dbReference>
<dbReference type="Proteomes" id="UP000295793">
    <property type="component" value="Unassembled WGS sequence"/>
</dbReference>
<evidence type="ECO:0000256" key="4">
    <source>
        <dbReference type="HAMAP-Rule" id="MF_00923"/>
    </source>
</evidence>
<evidence type="ECO:0000313" key="7">
    <source>
        <dbReference type="Proteomes" id="UP000295793"/>
    </source>
</evidence>
<dbReference type="PROSITE" id="PS51257">
    <property type="entry name" value="PROKAR_LIPOPROTEIN"/>
    <property type="match status" value="1"/>
</dbReference>
<protein>
    <recommendedName>
        <fullName evidence="4">Outer membrane protein assembly factor BamB</fullName>
    </recommendedName>
</protein>